<evidence type="ECO:0000256" key="2">
    <source>
        <dbReference type="ARBA" id="ARBA00022771"/>
    </source>
</evidence>
<dbReference type="GO" id="GO:0008270">
    <property type="term" value="F:zinc ion binding"/>
    <property type="evidence" value="ECO:0007669"/>
    <property type="project" value="UniProtKB-KW"/>
</dbReference>
<sequence length="354" mass="39860">MPPPPHRKLSQRACDFCAIPESPTTPLLRCSACQASYYCNKPHQAADRPRHKTGCTAVKKARQLYQSEDQKLRDFPGDIMTPSNPFENCVGHFWGILETRDYMRARYNLVDTTMQVFGAPGGRIDVVRASLKHLLDMLRLCRGDNMGVRDVIPGLFIRLGRDQEAYDFLKWWGTTTDDYDWGDTELPYLNVKGADVLEDPVGKWKGRWIDLSHVVAVVLIKVRVVIDLKAAQNTTRALHGVIPQEIIDLIRKEIGSDSIVGARPDILRCDTEKLAQMVETVKAQIRELYKGIDEYCPYFWGMFLGDPQAAANQRPGAYTHGSKEEARLAIGYSIASWIETAGAFDTIKALSQTI</sequence>
<dbReference type="EMBL" id="JAVHJM010000004">
    <property type="protein sequence ID" value="KAK6515359.1"/>
    <property type="molecule type" value="Genomic_DNA"/>
</dbReference>
<evidence type="ECO:0000256" key="3">
    <source>
        <dbReference type="ARBA" id="ARBA00022833"/>
    </source>
</evidence>
<comment type="caution">
    <text evidence="6">The sequence shown here is derived from an EMBL/GenBank/DDBJ whole genome shotgun (WGS) entry which is preliminary data.</text>
</comment>
<dbReference type="AlphaFoldDB" id="A0AAN8NPJ9"/>
<reference evidence="6 7" key="1">
    <citation type="submission" date="2019-10" db="EMBL/GenBank/DDBJ databases">
        <authorList>
            <person name="Palmer J.M."/>
        </authorList>
    </citation>
    <scope>NUCLEOTIDE SEQUENCE [LARGE SCALE GENOMIC DNA]</scope>
    <source>
        <strain evidence="6 7">TWF506</strain>
    </source>
</reference>
<evidence type="ECO:0000313" key="7">
    <source>
        <dbReference type="Proteomes" id="UP001307849"/>
    </source>
</evidence>
<keyword evidence="7" id="KW-1185">Reference proteome</keyword>
<keyword evidence="1" id="KW-0479">Metal-binding</keyword>
<name>A0AAN8NPJ9_9PEZI</name>
<keyword evidence="2 4" id="KW-0863">Zinc-finger</keyword>
<feature type="domain" description="MYND-type" evidence="5">
    <location>
        <begin position="14"/>
        <end position="55"/>
    </location>
</feature>
<dbReference type="Gene3D" id="6.10.140.2220">
    <property type="match status" value="1"/>
</dbReference>
<accession>A0AAN8NPJ9</accession>
<evidence type="ECO:0000256" key="1">
    <source>
        <dbReference type="ARBA" id="ARBA00022723"/>
    </source>
</evidence>
<evidence type="ECO:0000313" key="6">
    <source>
        <dbReference type="EMBL" id="KAK6515359.1"/>
    </source>
</evidence>
<dbReference type="PROSITE" id="PS01360">
    <property type="entry name" value="ZF_MYND_1"/>
    <property type="match status" value="1"/>
</dbReference>
<protein>
    <recommendedName>
        <fullName evidence="5">MYND-type domain-containing protein</fullName>
    </recommendedName>
</protein>
<keyword evidence="3" id="KW-0862">Zinc</keyword>
<gene>
    <name evidence="6" type="ORF">TWF506_007700</name>
</gene>
<dbReference type="SUPFAM" id="SSF144232">
    <property type="entry name" value="HIT/MYND zinc finger-like"/>
    <property type="match status" value="1"/>
</dbReference>
<dbReference type="Proteomes" id="UP001307849">
    <property type="component" value="Unassembled WGS sequence"/>
</dbReference>
<organism evidence="6 7">
    <name type="scientific">Arthrobotrys conoides</name>
    <dbReference type="NCBI Taxonomy" id="74498"/>
    <lineage>
        <taxon>Eukaryota</taxon>
        <taxon>Fungi</taxon>
        <taxon>Dikarya</taxon>
        <taxon>Ascomycota</taxon>
        <taxon>Pezizomycotina</taxon>
        <taxon>Orbiliomycetes</taxon>
        <taxon>Orbiliales</taxon>
        <taxon>Orbiliaceae</taxon>
        <taxon>Arthrobotrys</taxon>
    </lineage>
</organism>
<dbReference type="Pfam" id="PF01753">
    <property type="entry name" value="zf-MYND"/>
    <property type="match status" value="1"/>
</dbReference>
<dbReference type="PROSITE" id="PS50865">
    <property type="entry name" value="ZF_MYND_2"/>
    <property type="match status" value="1"/>
</dbReference>
<dbReference type="InterPro" id="IPR002893">
    <property type="entry name" value="Znf_MYND"/>
</dbReference>
<evidence type="ECO:0000256" key="4">
    <source>
        <dbReference type="PROSITE-ProRule" id="PRU00134"/>
    </source>
</evidence>
<evidence type="ECO:0000259" key="5">
    <source>
        <dbReference type="PROSITE" id="PS50865"/>
    </source>
</evidence>
<proteinExistence type="predicted"/>